<evidence type="ECO:0000313" key="3">
    <source>
        <dbReference type="Proteomes" id="UP001454036"/>
    </source>
</evidence>
<protein>
    <recommendedName>
        <fullName evidence="4">Reverse transcriptase domain-containing protein</fullName>
    </recommendedName>
</protein>
<name>A0AAV3S2Z1_LITER</name>
<evidence type="ECO:0000256" key="1">
    <source>
        <dbReference type="SAM" id="MobiDB-lite"/>
    </source>
</evidence>
<evidence type="ECO:0008006" key="4">
    <source>
        <dbReference type="Google" id="ProtNLM"/>
    </source>
</evidence>
<gene>
    <name evidence="2" type="ORF">LIER_33674</name>
</gene>
<keyword evidence="3" id="KW-1185">Reference proteome</keyword>
<dbReference type="EMBL" id="BAABME010013646">
    <property type="protein sequence ID" value="GAA0186386.1"/>
    <property type="molecule type" value="Genomic_DNA"/>
</dbReference>
<organism evidence="2 3">
    <name type="scientific">Lithospermum erythrorhizon</name>
    <name type="common">Purple gromwell</name>
    <name type="synonym">Lithospermum officinale var. erythrorhizon</name>
    <dbReference type="NCBI Taxonomy" id="34254"/>
    <lineage>
        <taxon>Eukaryota</taxon>
        <taxon>Viridiplantae</taxon>
        <taxon>Streptophyta</taxon>
        <taxon>Embryophyta</taxon>
        <taxon>Tracheophyta</taxon>
        <taxon>Spermatophyta</taxon>
        <taxon>Magnoliopsida</taxon>
        <taxon>eudicotyledons</taxon>
        <taxon>Gunneridae</taxon>
        <taxon>Pentapetalae</taxon>
        <taxon>asterids</taxon>
        <taxon>lamiids</taxon>
        <taxon>Boraginales</taxon>
        <taxon>Boraginaceae</taxon>
        <taxon>Boraginoideae</taxon>
        <taxon>Lithospermeae</taxon>
        <taxon>Lithospermum</taxon>
    </lineage>
</organism>
<evidence type="ECO:0000313" key="2">
    <source>
        <dbReference type="EMBL" id="GAA0186386.1"/>
    </source>
</evidence>
<dbReference type="AlphaFoldDB" id="A0AAV3S2Z1"/>
<feature type="region of interest" description="Disordered" evidence="1">
    <location>
        <begin position="59"/>
        <end position="78"/>
    </location>
</feature>
<reference evidence="2 3" key="1">
    <citation type="submission" date="2024-01" db="EMBL/GenBank/DDBJ databases">
        <title>The complete chloroplast genome sequence of Lithospermum erythrorhizon: insights into the phylogenetic relationship among Boraginaceae species and the maternal lineages of purple gromwells.</title>
        <authorList>
            <person name="Okada T."/>
            <person name="Watanabe K."/>
        </authorList>
    </citation>
    <scope>NUCLEOTIDE SEQUENCE [LARGE SCALE GENOMIC DNA]</scope>
</reference>
<dbReference type="Proteomes" id="UP001454036">
    <property type="component" value="Unassembled WGS sequence"/>
</dbReference>
<accession>A0AAV3S2Z1</accession>
<sequence length="219" mass="25745">MPVLPKYDGVGDPVAHCQNVRDLVKFVSKHDEVLCQAFPTTLEGRGRTWYDKLSDEREFKSGRGDVRGPVPLPNESNKRKVHDRLDSYETNRKQKVHLPTPFRTPLPLTELLGKIFNTMEKEKIRQRPNPIKGDPRTRDRNQYCRFHKDFGHDTNDCKNLKREVESLVSQGYFKEYIQGSANEDKTCTDCSKNNRYNNVRNQTWRRSFASKDCWKILWI</sequence>
<comment type="caution">
    <text evidence="2">The sequence shown here is derived from an EMBL/GenBank/DDBJ whole genome shotgun (WGS) entry which is preliminary data.</text>
</comment>
<dbReference type="PANTHER" id="PTHR33223">
    <property type="entry name" value="CCHC-TYPE DOMAIN-CONTAINING PROTEIN"/>
    <property type="match status" value="1"/>
</dbReference>
<dbReference type="PANTHER" id="PTHR33223:SF10">
    <property type="entry name" value="AMINOTRANSFERASE-LIKE PLANT MOBILE DOMAIN-CONTAINING PROTEIN"/>
    <property type="match status" value="1"/>
</dbReference>
<proteinExistence type="predicted"/>